<dbReference type="EMBL" id="JASBNA010000023">
    <property type="protein sequence ID" value="KAK7684817.1"/>
    <property type="molecule type" value="Genomic_DNA"/>
</dbReference>
<gene>
    <name evidence="2" type="ORF">QCA50_012060</name>
</gene>
<name>A0AAW0FXA4_9APHY</name>
<dbReference type="Proteomes" id="UP001385951">
    <property type="component" value="Unassembled WGS sequence"/>
</dbReference>
<reference evidence="2 3" key="1">
    <citation type="submission" date="2022-09" db="EMBL/GenBank/DDBJ databases">
        <authorList>
            <person name="Palmer J.M."/>
        </authorList>
    </citation>
    <scope>NUCLEOTIDE SEQUENCE [LARGE SCALE GENOMIC DNA]</scope>
    <source>
        <strain evidence="2 3">DSM 7382</strain>
    </source>
</reference>
<evidence type="ECO:0000313" key="2">
    <source>
        <dbReference type="EMBL" id="KAK7684817.1"/>
    </source>
</evidence>
<comment type="caution">
    <text evidence="2">The sequence shown here is derived from an EMBL/GenBank/DDBJ whole genome shotgun (WGS) entry which is preliminary data.</text>
</comment>
<dbReference type="AlphaFoldDB" id="A0AAW0FXA4"/>
<feature type="region of interest" description="Disordered" evidence="1">
    <location>
        <begin position="1"/>
        <end position="64"/>
    </location>
</feature>
<keyword evidence="3" id="KW-1185">Reference proteome</keyword>
<protein>
    <submittedName>
        <fullName evidence="2">Uncharacterized protein</fullName>
    </submittedName>
</protein>
<evidence type="ECO:0000313" key="3">
    <source>
        <dbReference type="Proteomes" id="UP001385951"/>
    </source>
</evidence>
<evidence type="ECO:0000256" key="1">
    <source>
        <dbReference type="SAM" id="MobiDB-lite"/>
    </source>
</evidence>
<accession>A0AAW0FXA4</accession>
<proteinExistence type="predicted"/>
<sequence>MLSKLFNPFKLKRRESDQAPDGIKRRHTFPLHNGRSAPAHRGSTSTPPAHLKTGQRSLSPEVMTRSRLMKSNISSLKALSRIPNSAKRLSTDSSSPLLTPPAPEEYYPNYVARPARGLLMDGTIDVSVRLSRNNTTNSIDNYYDVGDILTVGVGIDWDFDIIHANGTINFTVDDPVIFNQIIGAGQVVKHVGQEPFPGFQILNIE</sequence>
<organism evidence="2 3">
    <name type="scientific">Cerrena zonata</name>
    <dbReference type="NCBI Taxonomy" id="2478898"/>
    <lineage>
        <taxon>Eukaryota</taxon>
        <taxon>Fungi</taxon>
        <taxon>Dikarya</taxon>
        <taxon>Basidiomycota</taxon>
        <taxon>Agaricomycotina</taxon>
        <taxon>Agaricomycetes</taxon>
        <taxon>Polyporales</taxon>
        <taxon>Cerrenaceae</taxon>
        <taxon>Cerrena</taxon>
    </lineage>
</organism>